<dbReference type="EMBL" id="QGKX02001521">
    <property type="protein sequence ID" value="KAF3514280.1"/>
    <property type="molecule type" value="Genomic_DNA"/>
</dbReference>
<evidence type="ECO:0000313" key="2">
    <source>
        <dbReference type="Proteomes" id="UP000712600"/>
    </source>
</evidence>
<sequence length="57" mass="6168">MMVARAAMEAITEEGYGGYNGGRGGRGGYCRHGCCYRNYRGGARCCSYARVQTQPGH</sequence>
<organism evidence="1 2">
    <name type="scientific">Brassica cretica</name>
    <name type="common">Mustard</name>
    <dbReference type="NCBI Taxonomy" id="69181"/>
    <lineage>
        <taxon>Eukaryota</taxon>
        <taxon>Viridiplantae</taxon>
        <taxon>Streptophyta</taxon>
        <taxon>Embryophyta</taxon>
        <taxon>Tracheophyta</taxon>
        <taxon>Spermatophyta</taxon>
        <taxon>Magnoliopsida</taxon>
        <taxon>eudicotyledons</taxon>
        <taxon>Gunneridae</taxon>
        <taxon>Pentapetalae</taxon>
        <taxon>rosids</taxon>
        <taxon>malvids</taxon>
        <taxon>Brassicales</taxon>
        <taxon>Brassicaceae</taxon>
        <taxon>Brassiceae</taxon>
        <taxon>Brassica</taxon>
    </lineage>
</organism>
<protein>
    <submittedName>
        <fullName evidence="1">Uncharacterized protein</fullName>
    </submittedName>
</protein>
<gene>
    <name evidence="1" type="ORF">F2Q69_00001421</name>
</gene>
<name>A0A8S9PGP8_BRACR</name>
<proteinExistence type="predicted"/>
<reference evidence="1" key="1">
    <citation type="submission" date="2019-12" db="EMBL/GenBank/DDBJ databases">
        <title>Genome sequencing and annotation of Brassica cretica.</title>
        <authorList>
            <person name="Studholme D.J."/>
            <person name="Sarris P."/>
        </authorList>
    </citation>
    <scope>NUCLEOTIDE SEQUENCE</scope>
    <source>
        <strain evidence="1">PFS-109/04</strain>
        <tissue evidence="1">Leaf</tissue>
    </source>
</reference>
<accession>A0A8S9PGP8</accession>
<dbReference type="AlphaFoldDB" id="A0A8S9PGP8"/>
<comment type="caution">
    <text evidence="1">The sequence shown here is derived from an EMBL/GenBank/DDBJ whole genome shotgun (WGS) entry which is preliminary data.</text>
</comment>
<dbReference type="Proteomes" id="UP000712600">
    <property type="component" value="Unassembled WGS sequence"/>
</dbReference>
<evidence type="ECO:0000313" key="1">
    <source>
        <dbReference type="EMBL" id="KAF3514280.1"/>
    </source>
</evidence>